<feature type="compositionally biased region" description="Low complexity" evidence="1">
    <location>
        <begin position="226"/>
        <end position="242"/>
    </location>
</feature>
<dbReference type="STRING" id="928724.SacglDRAFT_01962"/>
<dbReference type="HOGENOM" id="CLU_044708_0_0_11"/>
<dbReference type="Proteomes" id="UP000005087">
    <property type="component" value="Chromosome"/>
</dbReference>
<sequence length="383" mass="39143">MGTDIAGLWDAYFGEPTPPENGVNWDAYSHEELYQMLWQDADVADVSTVAAEWAEHRAALVNHAEVLRQQRIALLESWTGTGAEEAARRLDILADRVEKLAELAYAGERAAGQAADALARARAMMPPPPADPAGATAVETTPTATDWATFGAQFAELGRPSAATTASSASDMVGSFSAVGGATFSFYVGATTAETQKQQAVRAMQGYESSLTDSSRMLGRARDMIPAASTLPSTATTPASASDDTRRSWRTLVGDPAKGLTPGAVTGAVAGGALAAGAGRAVGTGSFTGMATPGTPLAPGLRVGSMALSGGPGATITQLAAETAATRPGAMGGMVPPGATGARPGSDDEEHENRMPTIDHGLFPLTEPGSEAVIGLNQGDDEL</sequence>
<evidence type="ECO:0000256" key="1">
    <source>
        <dbReference type="SAM" id="MobiDB-lite"/>
    </source>
</evidence>
<feature type="compositionally biased region" description="Low complexity" evidence="1">
    <location>
        <begin position="333"/>
        <end position="342"/>
    </location>
</feature>
<dbReference type="eggNOG" id="ENOG5032ERA">
    <property type="taxonomic scope" value="Bacteria"/>
</dbReference>
<feature type="region of interest" description="Disordered" evidence="1">
    <location>
        <begin position="226"/>
        <end position="247"/>
    </location>
</feature>
<dbReference type="InterPro" id="IPR038332">
    <property type="entry name" value="PPE_sf"/>
</dbReference>
<feature type="region of interest" description="Disordered" evidence="1">
    <location>
        <begin position="328"/>
        <end position="383"/>
    </location>
</feature>
<organism evidence="2 3">
    <name type="scientific">Saccharomonospora glauca K62</name>
    <dbReference type="NCBI Taxonomy" id="928724"/>
    <lineage>
        <taxon>Bacteria</taxon>
        <taxon>Bacillati</taxon>
        <taxon>Actinomycetota</taxon>
        <taxon>Actinomycetes</taxon>
        <taxon>Pseudonocardiales</taxon>
        <taxon>Pseudonocardiaceae</taxon>
        <taxon>Saccharomonospora</taxon>
    </lineage>
</organism>
<accession>I1D1P6</accession>
<dbReference type="RefSeq" id="WP_005463969.1">
    <property type="nucleotide sequence ID" value="NZ_CM001484.1"/>
</dbReference>
<dbReference type="Gene3D" id="1.20.1260.20">
    <property type="entry name" value="PPE superfamily"/>
    <property type="match status" value="1"/>
</dbReference>
<gene>
    <name evidence="2" type="ORF">SacglDRAFT_01962</name>
</gene>
<evidence type="ECO:0000313" key="3">
    <source>
        <dbReference type="Proteomes" id="UP000005087"/>
    </source>
</evidence>
<reference evidence="2 3" key="1">
    <citation type="submission" date="2011-09" db="EMBL/GenBank/DDBJ databases">
        <authorList>
            <consortium name="US DOE Joint Genome Institute (JGI-PGF)"/>
            <person name="Lucas S."/>
            <person name="Han J."/>
            <person name="Lapidus A."/>
            <person name="Cheng J.-F."/>
            <person name="Goodwin L."/>
            <person name="Pitluck S."/>
            <person name="Peters L."/>
            <person name="Land M.L."/>
            <person name="Hauser L."/>
            <person name="Brambilla E."/>
            <person name="Klenk H.-P."/>
            <person name="Woyke T.J."/>
        </authorList>
    </citation>
    <scope>NUCLEOTIDE SEQUENCE [LARGE SCALE GENOMIC DNA]</scope>
    <source>
        <strain evidence="2 3">K62</strain>
    </source>
</reference>
<proteinExistence type="predicted"/>
<dbReference type="AlphaFoldDB" id="I1D1P6"/>
<dbReference type="EMBL" id="CM001484">
    <property type="protein sequence ID" value="EIE98870.1"/>
    <property type="molecule type" value="Genomic_DNA"/>
</dbReference>
<dbReference type="OrthoDB" id="3681508at2"/>
<dbReference type="SUPFAM" id="SSF140459">
    <property type="entry name" value="PE/PPE dimer-like"/>
    <property type="match status" value="1"/>
</dbReference>
<protein>
    <recommendedName>
        <fullName evidence="4">PPE family protein</fullName>
    </recommendedName>
</protein>
<evidence type="ECO:0008006" key="4">
    <source>
        <dbReference type="Google" id="ProtNLM"/>
    </source>
</evidence>
<keyword evidence="3" id="KW-1185">Reference proteome</keyword>
<evidence type="ECO:0000313" key="2">
    <source>
        <dbReference type="EMBL" id="EIE98870.1"/>
    </source>
</evidence>
<name>I1D1P6_9PSEU</name>
<reference evidence="3" key="2">
    <citation type="submission" date="2012-01" db="EMBL/GenBank/DDBJ databases">
        <title>Noncontiguous Finished sequence of chromosome of Saccharomonospora glauca K62.</title>
        <authorList>
            <consortium name="US DOE Joint Genome Institute"/>
            <person name="Lucas S."/>
            <person name="Han J."/>
            <person name="Lapidus A."/>
            <person name="Cheng J.-F."/>
            <person name="Goodwin L."/>
            <person name="Pitluck S."/>
            <person name="Peters L."/>
            <person name="Mikhailova N."/>
            <person name="Held B."/>
            <person name="Detter J.C."/>
            <person name="Han C."/>
            <person name="Tapia R."/>
            <person name="Land M."/>
            <person name="Hauser L."/>
            <person name="Kyrpides N."/>
            <person name="Ivanova N."/>
            <person name="Pagani I."/>
            <person name="Brambilla E.-M."/>
            <person name="Klenk H.-P."/>
            <person name="Woyke T."/>
        </authorList>
    </citation>
    <scope>NUCLEOTIDE SEQUENCE [LARGE SCALE GENOMIC DNA]</scope>
    <source>
        <strain evidence="3">K62</strain>
    </source>
</reference>